<name>A0AAV8YTS4_9CUCU</name>
<comment type="caution">
    <text evidence="2">The sequence shown here is derived from an EMBL/GenBank/DDBJ whole genome shotgun (WGS) entry which is preliminary data.</text>
</comment>
<accession>A0AAV8YTS4</accession>
<evidence type="ECO:0000313" key="3">
    <source>
        <dbReference type="Proteomes" id="UP001162162"/>
    </source>
</evidence>
<feature type="region of interest" description="Disordered" evidence="1">
    <location>
        <begin position="114"/>
        <end position="179"/>
    </location>
</feature>
<dbReference type="Proteomes" id="UP001162162">
    <property type="component" value="Unassembled WGS sequence"/>
</dbReference>
<dbReference type="AlphaFoldDB" id="A0AAV8YTS4"/>
<proteinExistence type="predicted"/>
<dbReference type="EMBL" id="JAPWTK010000042">
    <property type="protein sequence ID" value="KAJ8954872.1"/>
    <property type="molecule type" value="Genomic_DNA"/>
</dbReference>
<feature type="region of interest" description="Disordered" evidence="1">
    <location>
        <begin position="1"/>
        <end position="22"/>
    </location>
</feature>
<feature type="compositionally biased region" description="Low complexity" evidence="1">
    <location>
        <begin position="147"/>
        <end position="159"/>
    </location>
</feature>
<feature type="compositionally biased region" description="Basic and acidic residues" evidence="1">
    <location>
        <begin position="121"/>
        <end position="146"/>
    </location>
</feature>
<evidence type="ECO:0000256" key="1">
    <source>
        <dbReference type="SAM" id="MobiDB-lite"/>
    </source>
</evidence>
<gene>
    <name evidence="2" type="ORF">NQ318_016807</name>
</gene>
<organism evidence="2 3">
    <name type="scientific">Aromia moschata</name>
    <dbReference type="NCBI Taxonomy" id="1265417"/>
    <lineage>
        <taxon>Eukaryota</taxon>
        <taxon>Metazoa</taxon>
        <taxon>Ecdysozoa</taxon>
        <taxon>Arthropoda</taxon>
        <taxon>Hexapoda</taxon>
        <taxon>Insecta</taxon>
        <taxon>Pterygota</taxon>
        <taxon>Neoptera</taxon>
        <taxon>Endopterygota</taxon>
        <taxon>Coleoptera</taxon>
        <taxon>Polyphaga</taxon>
        <taxon>Cucujiformia</taxon>
        <taxon>Chrysomeloidea</taxon>
        <taxon>Cerambycidae</taxon>
        <taxon>Cerambycinae</taxon>
        <taxon>Callichromatini</taxon>
        <taxon>Aromia</taxon>
    </lineage>
</organism>
<sequence>MTSRGNLPRRKKSKEKADLNRSCDVRQSKTKRVKNYLKKCKNALGRSATLEVSSGVEESTSATSSWYLENGIEDNLNECEINELDEVFEDAQVSLNLGDCDALFQVANIIEVKGPSVDSSDSDKASDGNDSKGSRDSKESTDETPKAEPSSSEPETASPNLKNLQEEEVGNVDGDSVKVQEEVETEITLKLITNY</sequence>
<reference evidence="2" key="1">
    <citation type="journal article" date="2023" name="Insect Mol. Biol.">
        <title>Genome sequencing provides insights into the evolution of gene families encoding plant cell wall-degrading enzymes in longhorned beetles.</title>
        <authorList>
            <person name="Shin N.R."/>
            <person name="Okamura Y."/>
            <person name="Kirsch R."/>
            <person name="Pauchet Y."/>
        </authorList>
    </citation>
    <scope>NUCLEOTIDE SEQUENCE</scope>
    <source>
        <strain evidence="2">AMC_N1</strain>
    </source>
</reference>
<protein>
    <submittedName>
        <fullName evidence="2">Uncharacterized protein</fullName>
    </submittedName>
</protein>
<keyword evidence="3" id="KW-1185">Reference proteome</keyword>
<evidence type="ECO:0000313" key="2">
    <source>
        <dbReference type="EMBL" id="KAJ8954872.1"/>
    </source>
</evidence>